<dbReference type="RefSeq" id="WP_275632366.1">
    <property type="nucleotide sequence ID" value="NZ_JARGYD010000003.1"/>
</dbReference>
<evidence type="ECO:0000256" key="1">
    <source>
        <dbReference type="ARBA" id="ARBA00004651"/>
    </source>
</evidence>
<feature type="transmembrane region" description="Helical" evidence="7">
    <location>
        <begin position="197"/>
        <end position="217"/>
    </location>
</feature>
<protein>
    <submittedName>
        <fullName evidence="8">Branched-chain amino acid ABC transporter permease</fullName>
    </submittedName>
</protein>
<dbReference type="Pfam" id="PF02653">
    <property type="entry name" value="BPD_transp_2"/>
    <property type="match status" value="1"/>
</dbReference>
<feature type="transmembrane region" description="Helical" evidence="7">
    <location>
        <begin position="123"/>
        <end position="144"/>
    </location>
</feature>
<feature type="region of interest" description="Disordered" evidence="6">
    <location>
        <begin position="381"/>
        <end position="401"/>
    </location>
</feature>
<keyword evidence="9" id="KW-1185">Reference proteome</keyword>
<evidence type="ECO:0000256" key="7">
    <source>
        <dbReference type="SAM" id="Phobius"/>
    </source>
</evidence>
<dbReference type="CDD" id="cd06581">
    <property type="entry name" value="TM_PBP1_LivM_like"/>
    <property type="match status" value="1"/>
</dbReference>
<keyword evidence="3 7" id="KW-0812">Transmembrane</keyword>
<dbReference type="InterPro" id="IPR001851">
    <property type="entry name" value="ABC_transp_permease"/>
</dbReference>
<dbReference type="InterPro" id="IPR043428">
    <property type="entry name" value="LivM-like"/>
</dbReference>
<dbReference type="PANTHER" id="PTHR30482:SF17">
    <property type="entry name" value="ABC TRANSPORTER ATP-BINDING PROTEIN"/>
    <property type="match status" value="1"/>
</dbReference>
<keyword evidence="2" id="KW-1003">Cell membrane</keyword>
<keyword evidence="5 7" id="KW-0472">Membrane</keyword>
<feature type="transmembrane region" description="Helical" evidence="7">
    <location>
        <begin position="45"/>
        <end position="63"/>
    </location>
</feature>
<comment type="subcellular location">
    <subcellularLocation>
        <location evidence="1">Cell membrane</location>
        <topology evidence="1">Multi-pass membrane protein</topology>
    </subcellularLocation>
</comment>
<gene>
    <name evidence="8" type="ORF">ACFOGP_21990</name>
</gene>
<accession>A0ABV7H220</accession>
<keyword evidence="4 7" id="KW-1133">Transmembrane helix</keyword>
<evidence type="ECO:0000256" key="3">
    <source>
        <dbReference type="ARBA" id="ARBA00022692"/>
    </source>
</evidence>
<organism evidence="8 9">
    <name type="scientific">Psychromarinibacter halotolerans</name>
    <dbReference type="NCBI Taxonomy" id="1775175"/>
    <lineage>
        <taxon>Bacteria</taxon>
        <taxon>Pseudomonadati</taxon>
        <taxon>Pseudomonadota</taxon>
        <taxon>Alphaproteobacteria</taxon>
        <taxon>Rhodobacterales</taxon>
        <taxon>Paracoccaceae</taxon>
        <taxon>Psychromarinibacter</taxon>
    </lineage>
</organism>
<dbReference type="Proteomes" id="UP001595632">
    <property type="component" value="Unassembled WGS sequence"/>
</dbReference>
<dbReference type="PANTHER" id="PTHR30482">
    <property type="entry name" value="HIGH-AFFINITY BRANCHED-CHAIN AMINO ACID TRANSPORT SYSTEM PERMEASE"/>
    <property type="match status" value="1"/>
</dbReference>
<evidence type="ECO:0000256" key="2">
    <source>
        <dbReference type="ARBA" id="ARBA00022475"/>
    </source>
</evidence>
<sequence>MFGLSKKDTSFLLIVVALTLLTPIFLQPFPEGSALATFNAGYPDLMQRFAIFGIFAIGFNILFGLTGYLSFGHAAFLGVGSYSVVWMYKLLGYNILPGLALAVITSGIFALAIGYVSLRRTGIYFSILTLAFAQMSFNLAYSVLTPLTNGETGLQVYSNDPQILMGEGAPNSPHLFGLVMRDSVQVDVGGWLFTFNIGYYFCAVVAILAFYLSLRIFRSPFGLMLRAIKSNQTRMNYTGLNTRPYTLAAFVISGMYAGLAGGLMASMDPLAGAERMQWTASGEVVLMTILGGAGTLLGPVLGAGFIKYFENIFSKINDNMLHQWFGWMPDGMEDALIWVSHFFVGKSWHLTLGLLFMLVVIFLPGGLVEGGQRIARWMRSRKKGSGNDPEHHPKPAPHVAE</sequence>
<evidence type="ECO:0000256" key="5">
    <source>
        <dbReference type="ARBA" id="ARBA00023136"/>
    </source>
</evidence>
<proteinExistence type="predicted"/>
<dbReference type="EMBL" id="JBHRTB010000010">
    <property type="protein sequence ID" value="MFC3145407.1"/>
    <property type="molecule type" value="Genomic_DNA"/>
</dbReference>
<evidence type="ECO:0000256" key="6">
    <source>
        <dbReference type="SAM" id="MobiDB-lite"/>
    </source>
</evidence>
<name>A0ABV7H220_9RHOB</name>
<feature type="transmembrane region" description="Helical" evidence="7">
    <location>
        <begin position="94"/>
        <end position="116"/>
    </location>
</feature>
<comment type="caution">
    <text evidence="8">The sequence shown here is derived from an EMBL/GenBank/DDBJ whole genome shotgun (WGS) entry which is preliminary data.</text>
</comment>
<reference evidence="9" key="1">
    <citation type="journal article" date="2019" name="Int. J. Syst. Evol. Microbiol.">
        <title>The Global Catalogue of Microorganisms (GCM) 10K type strain sequencing project: providing services to taxonomists for standard genome sequencing and annotation.</title>
        <authorList>
            <consortium name="The Broad Institute Genomics Platform"/>
            <consortium name="The Broad Institute Genome Sequencing Center for Infectious Disease"/>
            <person name="Wu L."/>
            <person name="Ma J."/>
        </authorList>
    </citation>
    <scope>NUCLEOTIDE SEQUENCE [LARGE SCALE GENOMIC DNA]</scope>
    <source>
        <strain evidence="9">KCTC 52366</strain>
    </source>
</reference>
<feature type="transmembrane region" description="Helical" evidence="7">
    <location>
        <begin position="350"/>
        <end position="371"/>
    </location>
</feature>
<feature type="transmembrane region" description="Helical" evidence="7">
    <location>
        <begin position="284"/>
        <end position="306"/>
    </location>
</feature>
<evidence type="ECO:0000313" key="9">
    <source>
        <dbReference type="Proteomes" id="UP001595632"/>
    </source>
</evidence>
<evidence type="ECO:0000313" key="8">
    <source>
        <dbReference type="EMBL" id="MFC3145407.1"/>
    </source>
</evidence>
<feature type="transmembrane region" description="Helical" evidence="7">
    <location>
        <begin position="244"/>
        <end position="264"/>
    </location>
</feature>
<evidence type="ECO:0000256" key="4">
    <source>
        <dbReference type="ARBA" id="ARBA00022989"/>
    </source>
</evidence>